<dbReference type="Proteomes" id="UP000503330">
    <property type="component" value="Chromosome"/>
</dbReference>
<protein>
    <submittedName>
        <fullName evidence="2">Uncharacterized protein</fullName>
    </submittedName>
</protein>
<feature type="compositionally biased region" description="Basic and acidic residues" evidence="1">
    <location>
        <begin position="40"/>
        <end position="54"/>
    </location>
</feature>
<feature type="compositionally biased region" description="Basic and acidic residues" evidence="1">
    <location>
        <begin position="1"/>
        <end position="10"/>
    </location>
</feature>
<organism evidence="2 3">
    <name type="scientific">Clostridium innocuum</name>
    <dbReference type="NCBI Taxonomy" id="1522"/>
    <lineage>
        <taxon>Bacteria</taxon>
        <taxon>Bacillati</taxon>
        <taxon>Bacillota</taxon>
        <taxon>Clostridia</taxon>
        <taxon>Eubacteriales</taxon>
        <taxon>Clostridiaceae</taxon>
        <taxon>Clostridium</taxon>
    </lineage>
</organism>
<evidence type="ECO:0000256" key="1">
    <source>
        <dbReference type="SAM" id="MobiDB-lite"/>
    </source>
</evidence>
<feature type="region of interest" description="Disordered" evidence="1">
    <location>
        <begin position="1"/>
        <end position="54"/>
    </location>
</feature>
<sequence length="54" mass="6311">MADKKLKRPDFILQKDFFVKNDANEQETGPKKQKQKSSKRNQETEAGCKENNKI</sequence>
<proteinExistence type="predicted"/>
<dbReference type="EMBL" id="CP048838">
    <property type="protein sequence ID" value="QJA05099.1"/>
    <property type="molecule type" value="Genomic_DNA"/>
</dbReference>
<reference evidence="2 3" key="1">
    <citation type="submission" date="2020-02" db="EMBL/GenBank/DDBJ databases">
        <authorList>
            <person name="Kociolek L.K."/>
            <person name="Ozer E.A."/>
        </authorList>
    </citation>
    <scope>NUCLEOTIDE SEQUENCE [LARGE SCALE GENOMIC DNA]</scope>
    <source>
        <strain evidence="2 3">ATCC 14501</strain>
    </source>
</reference>
<evidence type="ECO:0000313" key="2">
    <source>
        <dbReference type="EMBL" id="QJA05099.1"/>
    </source>
</evidence>
<name>A0AA92QUS0_CLOIN</name>
<dbReference type="AlphaFoldDB" id="A0AA92QUS0"/>
<dbReference type="RefSeq" id="WP_002606652.1">
    <property type="nucleotide sequence ID" value="NZ_BAAACC010000014.1"/>
</dbReference>
<accession>A0AA92QUS0</accession>
<evidence type="ECO:0000313" key="3">
    <source>
        <dbReference type="Proteomes" id="UP000503330"/>
    </source>
</evidence>
<dbReference type="GeneID" id="61928463"/>
<gene>
    <name evidence="2" type="ORF">G4D54_22960</name>
</gene>